<feature type="domain" description="NAD-dependent epimerase/dehydratase" evidence="1">
    <location>
        <begin position="11"/>
        <end position="241"/>
    </location>
</feature>
<dbReference type="PANTHER" id="PTHR43245:SF10">
    <property type="entry name" value="SUGAR DEHYDRATASE_EPIMERASE YFNG-RELATED"/>
    <property type="match status" value="1"/>
</dbReference>
<dbReference type="SUPFAM" id="SSF51735">
    <property type="entry name" value="NAD(P)-binding Rossmann-fold domains"/>
    <property type="match status" value="1"/>
</dbReference>
<proteinExistence type="predicted"/>
<accession>A0A1W1Y0Z1</accession>
<dbReference type="RefSeq" id="WP_217807136.1">
    <property type="nucleotide sequence ID" value="NZ_FWXD01000045.1"/>
</dbReference>
<dbReference type="STRING" id="1121001.SAMN02745857_04148"/>
<gene>
    <name evidence="2" type="ORF">SAMN02745857_04148</name>
</gene>
<dbReference type="NCBIfam" id="TIGR02622">
    <property type="entry name" value="CDP_4_6_dhtase"/>
    <property type="match status" value="1"/>
</dbReference>
<dbReference type="InterPro" id="IPR020904">
    <property type="entry name" value="Sc_DH/Rdtase_CS"/>
</dbReference>
<keyword evidence="3" id="KW-1185">Reference proteome</keyword>
<dbReference type="InterPro" id="IPR050177">
    <property type="entry name" value="Lipid_A_modif_metabolic_enz"/>
</dbReference>
<dbReference type="AlphaFoldDB" id="A0A1W1Y0Z1"/>
<reference evidence="2 3" key="1">
    <citation type="submission" date="2017-04" db="EMBL/GenBank/DDBJ databases">
        <authorList>
            <person name="Afonso C.L."/>
            <person name="Miller P.J."/>
            <person name="Scott M.A."/>
            <person name="Spackman E."/>
            <person name="Goraichik I."/>
            <person name="Dimitrov K.M."/>
            <person name="Suarez D.L."/>
            <person name="Swayne D.E."/>
        </authorList>
    </citation>
    <scope>NUCLEOTIDE SEQUENCE [LARGE SCALE GENOMIC DNA]</scope>
    <source>
        <strain evidence="2 3">DSM 23236</strain>
    </source>
</reference>
<dbReference type="Gene3D" id="3.90.25.10">
    <property type="entry name" value="UDP-galactose 4-epimerase, domain 1"/>
    <property type="match status" value="1"/>
</dbReference>
<name>A0A1W1Y0Z1_9NEIS</name>
<sequence>MNDAFWRGKRVLLTGHTGFKGSWLTLWLLKMGARVTGLSNGVPTSPALFDLCQFTADEVETIWADVRSAEVVAAAIAQVQPDIVLHLAAQPLVREGYKSPVETFATNVMGTAHVLDAVVKTASVRAAVIVTTDKCYQNKEWVWPYREDEPLGGHDPYSASKAAAELVTTAMRLSFARPGLAIASARAGNVIGGGDWAADRLVPDCVQAFAAGQPMTLRRPGAVRPWQHVLDPLAGYLRLAECLFEGTPLPSSAWNFGPNDDDCVPVGQIAELVAQSWGSGEIRIDAAQGPHEAGLLKLDSSLARAHLGWRSRWRLRQSVQKTVAWYRAWHDGEDMRAFTLNQIAEYGAEQERSAV</sequence>
<dbReference type="EMBL" id="FWXD01000045">
    <property type="protein sequence ID" value="SMC29807.1"/>
    <property type="molecule type" value="Genomic_DNA"/>
</dbReference>
<dbReference type="InterPro" id="IPR013445">
    <property type="entry name" value="CDP_4_6_deHydtase"/>
</dbReference>
<dbReference type="Pfam" id="PF01370">
    <property type="entry name" value="Epimerase"/>
    <property type="match status" value="1"/>
</dbReference>
<dbReference type="CDD" id="cd05252">
    <property type="entry name" value="CDP_GD_SDR_e"/>
    <property type="match status" value="1"/>
</dbReference>
<dbReference type="InterPro" id="IPR001509">
    <property type="entry name" value="Epimerase_deHydtase"/>
</dbReference>
<dbReference type="PANTHER" id="PTHR43245">
    <property type="entry name" value="BIFUNCTIONAL POLYMYXIN RESISTANCE PROTEIN ARNA"/>
    <property type="match status" value="1"/>
</dbReference>
<evidence type="ECO:0000313" key="3">
    <source>
        <dbReference type="Proteomes" id="UP000192761"/>
    </source>
</evidence>
<protein>
    <submittedName>
        <fullName evidence="2">CDP-glucose 4,6-dehydratase</fullName>
    </submittedName>
</protein>
<organism evidence="2 3">
    <name type="scientific">Andreprevotia lacus DSM 23236</name>
    <dbReference type="NCBI Taxonomy" id="1121001"/>
    <lineage>
        <taxon>Bacteria</taxon>
        <taxon>Pseudomonadati</taxon>
        <taxon>Pseudomonadota</taxon>
        <taxon>Betaproteobacteria</taxon>
        <taxon>Neisseriales</taxon>
        <taxon>Chitinibacteraceae</taxon>
        <taxon>Andreprevotia</taxon>
    </lineage>
</organism>
<dbReference type="Proteomes" id="UP000192761">
    <property type="component" value="Unassembled WGS sequence"/>
</dbReference>
<evidence type="ECO:0000313" key="2">
    <source>
        <dbReference type="EMBL" id="SMC29807.1"/>
    </source>
</evidence>
<dbReference type="InterPro" id="IPR036291">
    <property type="entry name" value="NAD(P)-bd_dom_sf"/>
</dbReference>
<evidence type="ECO:0000259" key="1">
    <source>
        <dbReference type="Pfam" id="PF01370"/>
    </source>
</evidence>
<dbReference type="PROSITE" id="PS00061">
    <property type="entry name" value="ADH_SHORT"/>
    <property type="match status" value="1"/>
</dbReference>
<dbReference type="Gene3D" id="3.40.50.720">
    <property type="entry name" value="NAD(P)-binding Rossmann-like Domain"/>
    <property type="match status" value="1"/>
</dbReference>